<evidence type="ECO:0000313" key="3">
    <source>
        <dbReference type="Proteomes" id="UP000240530"/>
    </source>
</evidence>
<dbReference type="Pfam" id="PF09836">
    <property type="entry name" value="DUF2063"/>
    <property type="match status" value="1"/>
</dbReference>
<feature type="domain" description="Putative DNA-binding" evidence="1">
    <location>
        <begin position="12"/>
        <end position="98"/>
    </location>
</feature>
<protein>
    <submittedName>
        <fullName evidence="2">DUF2063 domain-containing protein</fullName>
    </submittedName>
</protein>
<evidence type="ECO:0000313" key="2">
    <source>
        <dbReference type="EMBL" id="PSV09490.1"/>
    </source>
</evidence>
<comment type="caution">
    <text evidence="2">The sequence shown here is derived from an EMBL/GenBank/DDBJ whole genome shotgun (WGS) entry which is preliminary data.</text>
</comment>
<dbReference type="Proteomes" id="UP000240530">
    <property type="component" value="Unassembled WGS sequence"/>
</dbReference>
<gene>
    <name evidence="2" type="ORF">C0W93_14910</name>
</gene>
<dbReference type="AlphaFoldDB" id="A0A2T3KSP5"/>
<accession>A0A2T3KSP5</accession>
<dbReference type="RefSeq" id="WP_107185566.1">
    <property type="nucleotide sequence ID" value="NZ_CP131572.1"/>
</dbReference>
<sequence>MKYAVKNDLHHIQQSFAKTLQYQDSSVSQAINANHFSAEQRLQIYRNNFILSLTEILAAVYPTVKAMIGHDCFVQLARLHILHSPLNEGDVSMYGEGFHVTIAKSPTVNKALPYLVDLAQLEWYRDIVSRMPTQQHQFPLEKLQQLQNSDDLDAFGRHYFHIPDATYVMNSPYNVGALWQLVQNEMLETAQTTASANNDPFAELDINQPQTIIIQQRNRYISTQGISAQLGALLIHCQQQKPLNQASDEMLAQLPYLLQYQLVDDILEANDG</sequence>
<name>A0A2T3KSP5_PHOLD</name>
<proteinExistence type="predicted"/>
<dbReference type="InterPro" id="IPR044922">
    <property type="entry name" value="DUF2063_N_sf"/>
</dbReference>
<evidence type="ECO:0000259" key="1">
    <source>
        <dbReference type="Pfam" id="PF09836"/>
    </source>
</evidence>
<dbReference type="Gene3D" id="1.10.150.690">
    <property type="entry name" value="DUF2063"/>
    <property type="match status" value="1"/>
</dbReference>
<dbReference type="InterPro" id="IPR018640">
    <property type="entry name" value="DUF2063"/>
</dbReference>
<dbReference type="EMBL" id="PYNS01000018">
    <property type="protein sequence ID" value="PSV09490.1"/>
    <property type="molecule type" value="Genomic_DNA"/>
</dbReference>
<reference evidence="2 3" key="1">
    <citation type="submission" date="2018-03" db="EMBL/GenBank/DDBJ databases">
        <title>Whole genome sequencing of Histamine producing bacteria.</title>
        <authorList>
            <person name="Butler K."/>
        </authorList>
    </citation>
    <scope>NUCLEOTIDE SEQUENCE [LARGE SCALE GENOMIC DNA]</scope>
    <source>
        <strain evidence="2 3">Res.4.1</strain>
    </source>
</reference>
<organism evidence="2 3">
    <name type="scientific">Photobacterium leiognathi subsp. mandapamensis</name>
    <name type="common">Photobacterium mandapamensis</name>
    <dbReference type="NCBI Taxonomy" id="48408"/>
    <lineage>
        <taxon>Bacteria</taxon>
        <taxon>Pseudomonadati</taxon>
        <taxon>Pseudomonadota</taxon>
        <taxon>Gammaproteobacteria</taxon>
        <taxon>Vibrionales</taxon>
        <taxon>Vibrionaceae</taxon>
        <taxon>Photobacterium</taxon>
    </lineage>
</organism>